<dbReference type="PATRIC" id="fig|1423747.3.peg.33"/>
<name>A0A0R1RNN4_9LACO</name>
<reference evidence="1 2" key="1">
    <citation type="journal article" date="2015" name="Genome Announc.">
        <title>Expanding the biotechnology potential of lactobacilli through comparative genomics of 213 strains and associated genera.</title>
        <authorList>
            <person name="Sun Z."/>
            <person name="Harris H.M."/>
            <person name="McCann A."/>
            <person name="Guo C."/>
            <person name="Argimon S."/>
            <person name="Zhang W."/>
            <person name="Yang X."/>
            <person name="Jeffery I.B."/>
            <person name="Cooney J.C."/>
            <person name="Kagawa T.F."/>
            <person name="Liu W."/>
            <person name="Song Y."/>
            <person name="Salvetti E."/>
            <person name="Wrobel A."/>
            <person name="Rasinkangas P."/>
            <person name="Parkhill J."/>
            <person name="Rea M.C."/>
            <person name="O'Sullivan O."/>
            <person name="Ritari J."/>
            <person name="Douillard F.P."/>
            <person name="Paul Ross R."/>
            <person name="Yang R."/>
            <person name="Briner A.E."/>
            <person name="Felis G.E."/>
            <person name="de Vos W.M."/>
            <person name="Barrangou R."/>
            <person name="Klaenhammer T.R."/>
            <person name="Caufield P.W."/>
            <person name="Cui Y."/>
            <person name="Zhang H."/>
            <person name="O'Toole P.W."/>
        </authorList>
    </citation>
    <scope>NUCLEOTIDE SEQUENCE [LARGE SCALE GENOMIC DNA]</scope>
    <source>
        <strain evidence="1 2">DSM 14340</strain>
    </source>
</reference>
<evidence type="ECO:0000313" key="2">
    <source>
        <dbReference type="Proteomes" id="UP000051264"/>
    </source>
</evidence>
<comment type="caution">
    <text evidence="1">The sequence shown here is derived from an EMBL/GenBank/DDBJ whole genome shotgun (WGS) entry which is preliminary data.</text>
</comment>
<dbReference type="Proteomes" id="UP000051264">
    <property type="component" value="Unassembled WGS sequence"/>
</dbReference>
<sequence>MEAIEMAVHDYFKFMTNATSLTGDDTANYLLTSQIPIDETILKQALGDQASYLRTYGDAGYQFKSAASLPALKQLIMASTNLSQDQLELISLSGLNGLRP</sequence>
<accession>A0A0R1RNN4</accession>
<dbReference type="EMBL" id="AZEX01000063">
    <property type="protein sequence ID" value="KRL58829.1"/>
    <property type="molecule type" value="Genomic_DNA"/>
</dbReference>
<proteinExistence type="predicted"/>
<protein>
    <submittedName>
        <fullName evidence="1">Uncharacterized protein</fullName>
    </submittedName>
</protein>
<evidence type="ECO:0000313" key="1">
    <source>
        <dbReference type="EMBL" id="KRL58829.1"/>
    </source>
</evidence>
<dbReference type="eggNOG" id="ENOG5031R9H">
    <property type="taxonomic scope" value="Bacteria"/>
</dbReference>
<dbReference type="STRING" id="1423747.FC69_GL000032"/>
<gene>
    <name evidence="1" type="ORF">FC69_GL000032</name>
</gene>
<dbReference type="AlphaFoldDB" id="A0A0R1RNN4"/>
<organism evidence="1 2">
    <name type="scientific">Latilactobacillus fuchuensis DSM 14340 = JCM 11249</name>
    <dbReference type="NCBI Taxonomy" id="1423747"/>
    <lineage>
        <taxon>Bacteria</taxon>
        <taxon>Bacillati</taxon>
        <taxon>Bacillota</taxon>
        <taxon>Bacilli</taxon>
        <taxon>Lactobacillales</taxon>
        <taxon>Lactobacillaceae</taxon>
        <taxon>Latilactobacillus</taxon>
    </lineage>
</organism>